<reference evidence="2 3" key="1">
    <citation type="journal article" date="2018" name="BMC Genomics">
        <title>Comparative genomics of the wheat fungal pathogen Pyrenophora tritici-repentis reveals chromosomal variations and genome plasticity.</title>
        <authorList>
            <person name="Moolhuijzen P."/>
            <person name="See P.T."/>
            <person name="Hane J.K."/>
            <person name="Shi G."/>
            <person name="Liu Z."/>
            <person name="Oliver R.P."/>
            <person name="Moffat C.S."/>
        </authorList>
    </citation>
    <scope>NUCLEOTIDE SEQUENCE [LARGE SCALE GENOMIC DNA]</scope>
    <source>
        <strain evidence="2">M4</strain>
    </source>
</reference>
<dbReference type="InterPro" id="IPR008271">
    <property type="entry name" value="Ser/Thr_kinase_AS"/>
</dbReference>
<dbReference type="InterPro" id="IPR000719">
    <property type="entry name" value="Prot_kinase_dom"/>
</dbReference>
<dbReference type="PROSITE" id="PS50011">
    <property type="entry name" value="PROTEIN_KINASE_DOM"/>
    <property type="match status" value="1"/>
</dbReference>
<organism evidence="2 3">
    <name type="scientific">Pyrenophora tritici-repentis</name>
    <dbReference type="NCBI Taxonomy" id="45151"/>
    <lineage>
        <taxon>Eukaryota</taxon>
        <taxon>Fungi</taxon>
        <taxon>Dikarya</taxon>
        <taxon>Ascomycota</taxon>
        <taxon>Pezizomycotina</taxon>
        <taxon>Dothideomycetes</taxon>
        <taxon>Pleosporomycetidae</taxon>
        <taxon>Pleosporales</taxon>
        <taxon>Pleosporineae</taxon>
        <taxon>Pleosporaceae</taxon>
        <taxon>Pyrenophora</taxon>
    </lineage>
</organism>
<dbReference type="AlphaFoldDB" id="A0A834VRR1"/>
<dbReference type="GeneID" id="6348272"/>
<dbReference type="PROSITE" id="PS00108">
    <property type="entry name" value="PROTEIN_KINASE_ST"/>
    <property type="match status" value="1"/>
</dbReference>
<comment type="caution">
    <text evidence="2">The sequence shown here is derived from an EMBL/GenBank/DDBJ whole genome shotgun (WGS) entry which is preliminary data.</text>
</comment>
<accession>A0A834VRR1</accession>
<dbReference type="GO" id="GO:0004672">
    <property type="term" value="F:protein kinase activity"/>
    <property type="evidence" value="ECO:0007669"/>
    <property type="project" value="InterPro"/>
</dbReference>
<proteinExistence type="predicted"/>
<dbReference type="EMBL" id="NQIK02000003">
    <property type="protein sequence ID" value="KAF7573535.1"/>
    <property type="molecule type" value="Genomic_DNA"/>
</dbReference>
<protein>
    <recommendedName>
        <fullName evidence="1">Protein kinase domain-containing protein</fullName>
    </recommendedName>
</protein>
<evidence type="ECO:0000313" key="2">
    <source>
        <dbReference type="EMBL" id="KAF7573535.1"/>
    </source>
</evidence>
<dbReference type="Gene3D" id="1.10.510.10">
    <property type="entry name" value="Transferase(Phosphotransferase) domain 1"/>
    <property type="match status" value="1"/>
</dbReference>
<evidence type="ECO:0000259" key="1">
    <source>
        <dbReference type="PROSITE" id="PS50011"/>
    </source>
</evidence>
<dbReference type="GO" id="GO:0005524">
    <property type="term" value="F:ATP binding"/>
    <property type="evidence" value="ECO:0007669"/>
    <property type="project" value="InterPro"/>
</dbReference>
<gene>
    <name evidence="2" type="ORF">PtrM4_084400</name>
</gene>
<feature type="domain" description="Protein kinase" evidence="1">
    <location>
        <begin position="1"/>
        <end position="223"/>
    </location>
</feature>
<dbReference type="KEGG" id="ptrr:6348272"/>
<dbReference type="InterPro" id="IPR011009">
    <property type="entry name" value="Kinase-like_dom_sf"/>
</dbReference>
<name>A0A834VRR1_9PLEO</name>
<dbReference type="RefSeq" id="XP_065963567.1">
    <property type="nucleotide sequence ID" value="XM_066106629.1"/>
</dbReference>
<dbReference type="Proteomes" id="UP000245464">
    <property type="component" value="Chromosome 3"/>
</dbReference>
<sequence>MHKWRNGGDGGDGELPELLPEGLIWRIASSLVTACQILHYGQASQGEVQHTTPGWKPIKHNDIKINNIFMKPAVQEGEFPTFVLSDFGESFTDLAGTEDVKSDNPDEYTLDADIALLPPEIYSLKLGHGYFNSYLKRFKKRDSNRCTCQNIQTPEHLLLYCHLYKDHRKTLLQTIKHRPVTLPLLLHTSIGIEATLAFITSTKIGTRKWYLGQPPEDLQRDTV</sequence>
<evidence type="ECO:0000313" key="3">
    <source>
        <dbReference type="Proteomes" id="UP000245464"/>
    </source>
</evidence>
<dbReference type="SUPFAM" id="SSF56112">
    <property type="entry name" value="Protein kinase-like (PK-like)"/>
    <property type="match status" value="1"/>
</dbReference>